<evidence type="ECO:0000313" key="2">
    <source>
        <dbReference type="EMBL" id="MCF7529931.1"/>
    </source>
</evidence>
<protein>
    <recommendedName>
        <fullName evidence="4">Integral membrane protein</fullName>
    </recommendedName>
</protein>
<evidence type="ECO:0008006" key="4">
    <source>
        <dbReference type="Google" id="ProtNLM"/>
    </source>
</evidence>
<sequence>MWHIVVMGYLFVAVLFSAAQPSLARTLIYFVFWVVLPMVLTAVIVRIRRRNRLMKQQEAAEGNGGMQS</sequence>
<organism evidence="2 3">
    <name type="scientific">Neisseria lisongii</name>
    <dbReference type="NCBI Taxonomy" id="2912188"/>
    <lineage>
        <taxon>Bacteria</taxon>
        <taxon>Pseudomonadati</taxon>
        <taxon>Pseudomonadota</taxon>
        <taxon>Betaproteobacteria</taxon>
        <taxon>Neisseriales</taxon>
        <taxon>Neisseriaceae</taxon>
        <taxon>Neisseria</taxon>
    </lineage>
</organism>
<accession>A0AAW5AK29</accession>
<name>A0AAW5AK29_9NEIS</name>
<gene>
    <name evidence="2" type="ORF">L4H06_06805</name>
</gene>
<proteinExistence type="predicted"/>
<dbReference type="RefSeq" id="WP_237092847.1">
    <property type="nucleotide sequence ID" value="NZ_JAKKDL010000006.1"/>
</dbReference>
<dbReference type="EMBL" id="JAKKDL010000006">
    <property type="protein sequence ID" value="MCF7529931.1"/>
    <property type="molecule type" value="Genomic_DNA"/>
</dbReference>
<evidence type="ECO:0000313" key="3">
    <source>
        <dbReference type="Proteomes" id="UP001201397"/>
    </source>
</evidence>
<reference evidence="2" key="1">
    <citation type="submission" date="2022-01" db="EMBL/GenBank/DDBJ databases">
        <title>Neisseria sp. ZJ104.</title>
        <authorList>
            <person name="Yang C."/>
        </authorList>
    </citation>
    <scope>NUCLEOTIDE SEQUENCE</scope>
    <source>
        <strain evidence="2">ZJ104</strain>
    </source>
</reference>
<evidence type="ECO:0000256" key="1">
    <source>
        <dbReference type="SAM" id="Phobius"/>
    </source>
</evidence>
<keyword evidence="1" id="KW-0472">Membrane</keyword>
<dbReference type="AlphaFoldDB" id="A0AAW5AK29"/>
<keyword evidence="1" id="KW-1133">Transmembrane helix</keyword>
<feature type="transmembrane region" description="Helical" evidence="1">
    <location>
        <begin position="29"/>
        <end position="47"/>
    </location>
</feature>
<comment type="caution">
    <text evidence="2">The sequence shown here is derived from an EMBL/GenBank/DDBJ whole genome shotgun (WGS) entry which is preliminary data.</text>
</comment>
<keyword evidence="1" id="KW-0812">Transmembrane</keyword>
<dbReference type="Proteomes" id="UP001201397">
    <property type="component" value="Unassembled WGS sequence"/>
</dbReference>